<dbReference type="EMBL" id="JALJOU010000080">
    <property type="protein sequence ID" value="KAK9823065.1"/>
    <property type="molecule type" value="Genomic_DNA"/>
</dbReference>
<name>A0AAW1QNI4_9CHLO</name>
<reference evidence="4 5" key="1">
    <citation type="journal article" date="2024" name="Nat. Commun.">
        <title>Phylogenomics reveals the evolutionary origins of lichenization in chlorophyte algae.</title>
        <authorList>
            <person name="Puginier C."/>
            <person name="Libourel C."/>
            <person name="Otte J."/>
            <person name="Skaloud P."/>
            <person name="Haon M."/>
            <person name="Grisel S."/>
            <person name="Petersen M."/>
            <person name="Berrin J.G."/>
            <person name="Delaux P.M."/>
            <person name="Dal Grande F."/>
            <person name="Keller J."/>
        </authorList>
    </citation>
    <scope>NUCLEOTIDE SEQUENCE [LARGE SCALE GENOMIC DNA]</scope>
    <source>
        <strain evidence="4 5">SAG 245.80</strain>
    </source>
</reference>
<comment type="caution">
    <text evidence="4">The sequence shown here is derived from an EMBL/GenBank/DDBJ whole genome shotgun (WGS) entry which is preliminary data.</text>
</comment>
<keyword evidence="1" id="KW-0175">Coiled coil</keyword>
<dbReference type="Pfam" id="PF08241">
    <property type="entry name" value="Methyltransf_11"/>
    <property type="match status" value="1"/>
</dbReference>
<evidence type="ECO:0000256" key="2">
    <source>
        <dbReference type="SAM" id="MobiDB-lite"/>
    </source>
</evidence>
<sequence>MLQRIEAKEADLDAVLSQRHQAHEELKAATVSAAVAEQRILVAAHEERLHAAILSSKATRGTLTQQAAELSQLRKTVVEGEAAHHHCAFEVRSLVEQLSTRQAELDRARDELAAAQQHTADMLSSKQELAATLQRSTAMIPAPQLSGAQRLWGHCAAHAHADPCQQTLWLASPAARAKEVPAPGITELDAGQVSLPLLEVFVVLGGWFAARLAIGFRLTYVTAAMLSRTIPKGARVLQLGGDVTQLYYYPADTILVSVAAPKLNKGLWEQAGIQAGVPVHTQQTEELADLSFQANESIDAVVSSGMLSGLAAGAQKQLAASAARVLKPGGVFVFIERGDFGGDRQALEAVLSLPQFEDATYDIALAGVDAHAVGLAHKSSAQSAGRGRDRSKTAPIGHRRAPKGFA</sequence>
<feature type="region of interest" description="Disordered" evidence="2">
    <location>
        <begin position="377"/>
        <end position="406"/>
    </location>
</feature>
<gene>
    <name evidence="4" type="ORF">WJX81_006086</name>
</gene>
<accession>A0AAW1QNI4</accession>
<feature type="coiled-coil region" evidence="1">
    <location>
        <begin position="91"/>
        <end position="118"/>
    </location>
</feature>
<dbReference type="Proteomes" id="UP001445335">
    <property type="component" value="Unassembled WGS sequence"/>
</dbReference>
<keyword evidence="5" id="KW-1185">Reference proteome</keyword>
<dbReference type="SUPFAM" id="SSF53335">
    <property type="entry name" value="S-adenosyl-L-methionine-dependent methyltransferases"/>
    <property type="match status" value="1"/>
</dbReference>
<dbReference type="GO" id="GO:0008757">
    <property type="term" value="F:S-adenosylmethionine-dependent methyltransferase activity"/>
    <property type="evidence" value="ECO:0007669"/>
    <property type="project" value="InterPro"/>
</dbReference>
<evidence type="ECO:0000313" key="4">
    <source>
        <dbReference type="EMBL" id="KAK9823065.1"/>
    </source>
</evidence>
<evidence type="ECO:0000256" key="1">
    <source>
        <dbReference type="SAM" id="Coils"/>
    </source>
</evidence>
<organism evidence="4 5">
    <name type="scientific">Elliptochloris bilobata</name>
    <dbReference type="NCBI Taxonomy" id="381761"/>
    <lineage>
        <taxon>Eukaryota</taxon>
        <taxon>Viridiplantae</taxon>
        <taxon>Chlorophyta</taxon>
        <taxon>core chlorophytes</taxon>
        <taxon>Trebouxiophyceae</taxon>
        <taxon>Trebouxiophyceae incertae sedis</taxon>
        <taxon>Elliptochloris clade</taxon>
        <taxon>Elliptochloris</taxon>
    </lineage>
</organism>
<dbReference type="InterPro" id="IPR013216">
    <property type="entry name" value="Methyltransf_11"/>
</dbReference>
<dbReference type="InterPro" id="IPR029063">
    <property type="entry name" value="SAM-dependent_MTases_sf"/>
</dbReference>
<proteinExistence type="predicted"/>
<evidence type="ECO:0000313" key="5">
    <source>
        <dbReference type="Proteomes" id="UP001445335"/>
    </source>
</evidence>
<feature type="domain" description="Methyltransferase type 11" evidence="3">
    <location>
        <begin position="281"/>
        <end position="334"/>
    </location>
</feature>
<dbReference type="CDD" id="cd02440">
    <property type="entry name" value="AdoMet_MTases"/>
    <property type="match status" value="1"/>
</dbReference>
<feature type="compositionally biased region" description="Basic residues" evidence="2">
    <location>
        <begin position="397"/>
        <end position="406"/>
    </location>
</feature>
<protein>
    <recommendedName>
        <fullName evidence="3">Methyltransferase type 11 domain-containing protein</fullName>
    </recommendedName>
</protein>
<dbReference type="AlphaFoldDB" id="A0AAW1QNI4"/>
<evidence type="ECO:0000259" key="3">
    <source>
        <dbReference type="Pfam" id="PF08241"/>
    </source>
</evidence>
<dbReference type="Gene3D" id="3.40.50.150">
    <property type="entry name" value="Vaccinia Virus protein VP39"/>
    <property type="match status" value="1"/>
</dbReference>